<keyword evidence="1" id="KW-0812">Transmembrane</keyword>
<feature type="transmembrane region" description="Helical" evidence="1">
    <location>
        <begin position="93"/>
        <end position="112"/>
    </location>
</feature>
<gene>
    <name evidence="2" type="ORF">DMB65_20945</name>
</gene>
<evidence type="ECO:0000313" key="3">
    <source>
        <dbReference type="Proteomes" id="UP000247903"/>
    </source>
</evidence>
<comment type="caution">
    <text evidence="2">The sequence shown here is derived from an EMBL/GenBank/DDBJ whole genome shotgun (WGS) entry which is preliminary data.</text>
</comment>
<dbReference type="OrthoDB" id="1349006at2"/>
<keyword evidence="1" id="KW-0472">Membrane</keyword>
<dbReference type="Proteomes" id="UP000247903">
    <property type="component" value="Unassembled WGS sequence"/>
</dbReference>
<organism evidence="2 3">
    <name type="scientific">Flavobacterium cheongpyeongense</name>
    <dbReference type="NCBI Taxonomy" id="2212651"/>
    <lineage>
        <taxon>Bacteria</taxon>
        <taxon>Pseudomonadati</taxon>
        <taxon>Bacteroidota</taxon>
        <taxon>Flavobacteriia</taxon>
        <taxon>Flavobacteriales</taxon>
        <taxon>Flavobacteriaceae</taxon>
        <taxon>Flavobacterium</taxon>
    </lineage>
</organism>
<evidence type="ECO:0000313" key="2">
    <source>
        <dbReference type="EMBL" id="PXY38849.1"/>
    </source>
</evidence>
<evidence type="ECO:0000256" key="1">
    <source>
        <dbReference type="SAM" id="Phobius"/>
    </source>
</evidence>
<protein>
    <recommendedName>
        <fullName evidence="4">Histidine kinase N-terminal 7TM region domain-containing protein</fullName>
    </recommendedName>
</protein>
<feature type="transmembrane region" description="Helical" evidence="1">
    <location>
        <begin position="188"/>
        <end position="210"/>
    </location>
</feature>
<proteinExistence type="predicted"/>
<feature type="transmembrane region" description="Helical" evidence="1">
    <location>
        <begin position="65"/>
        <end position="84"/>
    </location>
</feature>
<dbReference type="AlphaFoldDB" id="A0A2V4BIX0"/>
<reference evidence="2 3" key="1">
    <citation type="submission" date="2018-05" db="EMBL/GenBank/DDBJ databases">
        <title>Flavobacterium sp. strain IMCC34759, incomplete genome.</title>
        <authorList>
            <person name="Joung Y."/>
            <person name="Cho J."/>
        </authorList>
    </citation>
    <scope>NUCLEOTIDE SEQUENCE [LARGE SCALE GENOMIC DNA]</scope>
    <source>
        <strain evidence="2 3">IMCC34759</strain>
    </source>
</reference>
<keyword evidence="1" id="KW-1133">Transmembrane helix</keyword>
<dbReference type="EMBL" id="QJHK01000030">
    <property type="protein sequence ID" value="PXY38849.1"/>
    <property type="molecule type" value="Genomic_DNA"/>
</dbReference>
<feature type="transmembrane region" description="Helical" evidence="1">
    <location>
        <begin position="6"/>
        <end position="27"/>
    </location>
</feature>
<feature type="transmembrane region" description="Helical" evidence="1">
    <location>
        <begin position="39"/>
        <end position="59"/>
    </location>
</feature>
<feature type="transmembrane region" description="Helical" evidence="1">
    <location>
        <begin position="118"/>
        <end position="136"/>
    </location>
</feature>
<name>A0A2V4BIX0_9FLAO</name>
<evidence type="ECO:0008006" key="4">
    <source>
        <dbReference type="Google" id="ProtNLM"/>
    </source>
</evidence>
<sequence length="215" mass="25945">MHKSFPILTTVLLYLELISAGVALFYIKKINKTHWKWFAVYLCIVALSDFFISEVVYILNIDKQYFYAYVIIPIQFIFFYWLYALKSLKKTEVFLIFICIYILSFIPVELYFQKLRVVYSFNYTVGTFLLMILVFLEFKKQIQNDDILEYKKNKMFYINIGVMMFYVGTLPFFGLYNLIIKEPFIWSIYYLYFLVSNCLMYLLFVASFIWGKVKL</sequence>
<accession>A0A2V4BIX0</accession>
<keyword evidence="3" id="KW-1185">Reference proteome</keyword>
<feature type="transmembrane region" description="Helical" evidence="1">
    <location>
        <begin position="156"/>
        <end position="176"/>
    </location>
</feature>
<dbReference type="RefSeq" id="WP_110308574.1">
    <property type="nucleotide sequence ID" value="NZ_QJHK01000030.1"/>
</dbReference>